<feature type="transmembrane region" description="Helical" evidence="9">
    <location>
        <begin position="161"/>
        <end position="179"/>
    </location>
</feature>
<feature type="region of interest" description="Disordered" evidence="8">
    <location>
        <begin position="1"/>
        <end position="20"/>
    </location>
</feature>
<feature type="transmembrane region" description="Helical" evidence="9">
    <location>
        <begin position="307"/>
        <end position="333"/>
    </location>
</feature>
<dbReference type="GO" id="GO:0005886">
    <property type="term" value="C:plasma membrane"/>
    <property type="evidence" value="ECO:0007669"/>
    <property type="project" value="UniProtKB-SubCell"/>
</dbReference>
<dbReference type="OrthoDB" id="3257095at2759"/>
<feature type="transmembrane region" description="Helical" evidence="9">
    <location>
        <begin position="266"/>
        <end position="287"/>
    </location>
</feature>
<organism evidence="10 11">
    <name type="scientific">Acanthaster planci</name>
    <name type="common">Crown-of-thorns starfish</name>
    <dbReference type="NCBI Taxonomy" id="133434"/>
    <lineage>
        <taxon>Eukaryota</taxon>
        <taxon>Metazoa</taxon>
        <taxon>Echinodermata</taxon>
        <taxon>Eleutherozoa</taxon>
        <taxon>Asterozoa</taxon>
        <taxon>Asteroidea</taxon>
        <taxon>Valvatacea</taxon>
        <taxon>Valvatida</taxon>
        <taxon>Acanthasteridae</taxon>
        <taxon>Acanthaster</taxon>
    </lineage>
</organism>
<dbReference type="Proteomes" id="UP000694845">
    <property type="component" value="Unplaced"/>
</dbReference>
<dbReference type="AlphaFoldDB" id="A0A8B7Y1Y9"/>
<evidence type="ECO:0000313" key="11">
    <source>
        <dbReference type="RefSeq" id="XP_022086542.1"/>
    </source>
</evidence>
<keyword evidence="10" id="KW-1185">Reference proteome</keyword>
<dbReference type="OMA" id="YFWSSAY"/>
<dbReference type="Pfam" id="PF13520">
    <property type="entry name" value="AA_permease_2"/>
    <property type="match status" value="1"/>
</dbReference>
<evidence type="ECO:0000256" key="9">
    <source>
        <dbReference type="SAM" id="Phobius"/>
    </source>
</evidence>
<dbReference type="Gene3D" id="1.20.1740.10">
    <property type="entry name" value="Amino acid/polyamine transporter I"/>
    <property type="match status" value="1"/>
</dbReference>
<sequence length="497" mass="53763">MVPSTKGQRGRVTTVGDDGSSHSIISSLSSSSLVRLRRTITLFSGVCINLGIIIGSGIFVSPKGVLEGAGSVGLTLVLWSACGVFSLLGALCFAELGTTYPTSGAVYTYLRIIYGDLVAFLYLWISVLMAMPSFFAILALTLGDYCLQPVFPDPDCPPPRLVVQLVGTAAMLLLGLVNTVSTRLSTFVQNLFSICKVIALAIIIIAGLVQLIKGQTKHFQNAFEGSTFSGLGFALYAGLYSYTGWESLNYVAEELKNPIKNLPRAIFISVTVVTTLYVFTNVAYFTAIAPEELLASNAVAVTFGDKLLGGFALVMPICVALSMIGSINGNIIICSRMLFVGAREKHVPSVLSMIHIKFLTPLPAIVVMLVLSMCYAFSSDIYTLINFFSFVAWTSIGAAVAGLVWKRWREPDIPRPYKINIVVPILFVLAAIFLVVMGTIDSPIDTAIGVGITLTGLPVYLVFVYPKRLPSWLIEFEGRVTRILQMTLQVVPEETKE</sequence>
<dbReference type="InterPro" id="IPR050598">
    <property type="entry name" value="AminoAcid_Transporter"/>
</dbReference>
<evidence type="ECO:0000256" key="3">
    <source>
        <dbReference type="ARBA" id="ARBA00022448"/>
    </source>
</evidence>
<dbReference type="PIRSF" id="PIRSF006060">
    <property type="entry name" value="AA_transporter"/>
    <property type="match status" value="1"/>
</dbReference>
<feature type="transmembrane region" description="Helical" evidence="9">
    <location>
        <begin position="191"/>
        <end position="212"/>
    </location>
</feature>
<feature type="transmembrane region" description="Helical" evidence="9">
    <location>
        <begin position="354"/>
        <end position="378"/>
    </location>
</feature>
<comment type="subcellular location">
    <subcellularLocation>
        <location evidence="1">Cell membrane</location>
        <topology evidence="1">Multi-pass membrane protein</topology>
    </subcellularLocation>
</comment>
<evidence type="ECO:0000256" key="8">
    <source>
        <dbReference type="SAM" id="MobiDB-lite"/>
    </source>
</evidence>
<keyword evidence="4" id="KW-1003">Cell membrane</keyword>
<evidence type="ECO:0000256" key="5">
    <source>
        <dbReference type="ARBA" id="ARBA00022692"/>
    </source>
</evidence>
<keyword evidence="3" id="KW-0813">Transport</keyword>
<reference evidence="11" key="1">
    <citation type="submission" date="2025-08" db="UniProtKB">
        <authorList>
            <consortium name="RefSeq"/>
        </authorList>
    </citation>
    <scope>IDENTIFICATION</scope>
</reference>
<feature type="transmembrane region" description="Helical" evidence="9">
    <location>
        <begin position="72"/>
        <end position="96"/>
    </location>
</feature>
<dbReference type="PANTHER" id="PTHR11785:SF528">
    <property type="entry name" value="AMINO ACID TRANSPORTER PROTEIN JHI-21"/>
    <property type="match status" value="1"/>
</dbReference>
<comment type="similarity">
    <text evidence="2">Belongs to the amino acid-polyamine-organocation (APC) superfamily. L-type amino acid transporter (LAT) (TC 2.A.3.8) family.</text>
</comment>
<feature type="transmembrane region" description="Helical" evidence="9">
    <location>
        <begin position="384"/>
        <end position="405"/>
    </location>
</feature>
<proteinExistence type="inferred from homology"/>
<evidence type="ECO:0000256" key="1">
    <source>
        <dbReference type="ARBA" id="ARBA00004651"/>
    </source>
</evidence>
<dbReference type="RefSeq" id="XP_022086542.1">
    <property type="nucleotide sequence ID" value="XM_022230850.1"/>
</dbReference>
<name>A0A8B7Y1Y9_ACAPL</name>
<feature type="transmembrane region" description="Helical" evidence="9">
    <location>
        <begin position="40"/>
        <end position="60"/>
    </location>
</feature>
<feature type="transmembrane region" description="Helical" evidence="9">
    <location>
        <begin position="417"/>
        <end position="440"/>
    </location>
</feature>
<evidence type="ECO:0000256" key="7">
    <source>
        <dbReference type="ARBA" id="ARBA00023136"/>
    </source>
</evidence>
<keyword evidence="5 9" id="KW-0812">Transmembrane</keyword>
<keyword evidence="7 9" id="KW-0472">Membrane</keyword>
<accession>A0A8B7Y1Y9</accession>
<dbReference type="InterPro" id="IPR002293">
    <property type="entry name" value="AA/rel_permease1"/>
</dbReference>
<protein>
    <submittedName>
        <fullName evidence="11">Cystine/glutamate transporter-like</fullName>
    </submittedName>
</protein>
<dbReference type="GeneID" id="110977058"/>
<dbReference type="PANTHER" id="PTHR11785">
    <property type="entry name" value="AMINO ACID TRANSPORTER"/>
    <property type="match status" value="1"/>
</dbReference>
<gene>
    <name evidence="11" type="primary">LOC110977058</name>
</gene>
<evidence type="ECO:0000313" key="10">
    <source>
        <dbReference type="Proteomes" id="UP000694845"/>
    </source>
</evidence>
<evidence type="ECO:0000256" key="2">
    <source>
        <dbReference type="ARBA" id="ARBA00007040"/>
    </source>
</evidence>
<dbReference type="GO" id="GO:0015179">
    <property type="term" value="F:L-amino acid transmembrane transporter activity"/>
    <property type="evidence" value="ECO:0007669"/>
    <property type="project" value="TreeGrafter"/>
</dbReference>
<dbReference type="FunFam" id="1.20.1740.10:FF:000003">
    <property type="entry name" value="Y+L amino acid transporter 1 isoform X1"/>
    <property type="match status" value="1"/>
</dbReference>
<keyword evidence="6 9" id="KW-1133">Transmembrane helix</keyword>
<evidence type="ECO:0000256" key="6">
    <source>
        <dbReference type="ARBA" id="ARBA00022989"/>
    </source>
</evidence>
<feature type="transmembrane region" description="Helical" evidence="9">
    <location>
        <begin position="446"/>
        <end position="465"/>
    </location>
</feature>
<dbReference type="KEGG" id="aplc:110977058"/>
<feature type="transmembrane region" description="Helical" evidence="9">
    <location>
        <begin position="117"/>
        <end position="141"/>
    </location>
</feature>
<evidence type="ECO:0000256" key="4">
    <source>
        <dbReference type="ARBA" id="ARBA00022475"/>
    </source>
</evidence>
<feature type="transmembrane region" description="Helical" evidence="9">
    <location>
        <begin position="227"/>
        <end position="245"/>
    </location>
</feature>